<organism evidence="2 3">
    <name type="scientific">Rhabdobacter roseus</name>
    <dbReference type="NCBI Taxonomy" id="1655419"/>
    <lineage>
        <taxon>Bacteria</taxon>
        <taxon>Pseudomonadati</taxon>
        <taxon>Bacteroidota</taxon>
        <taxon>Cytophagia</taxon>
        <taxon>Cytophagales</taxon>
        <taxon>Cytophagaceae</taxon>
        <taxon>Rhabdobacter</taxon>
    </lineage>
</organism>
<dbReference type="Gene3D" id="2.120.10.10">
    <property type="match status" value="1"/>
</dbReference>
<evidence type="ECO:0000313" key="2">
    <source>
        <dbReference type="EMBL" id="MBB5284625.1"/>
    </source>
</evidence>
<gene>
    <name evidence="2" type="ORF">HNQ92_002768</name>
</gene>
<dbReference type="EMBL" id="JACHGF010000003">
    <property type="protein sequence ID" value="MBB5284625.1"/>
    <property type="molecule type" value="Genomic_DNA"/>
</dbReference>
<evidence type="ECO:0000256" key="1">
    <source>
        <dbReference type="SAM" id="SignalP"/>
    </source>
</evidence>
<dbReference type="SUPFAM" id="SSF50939">
    <property type="entry name" value="Sialidases"/>
    <property type="match status" value="1"/>
</dbReference>
<keyword evidence="1" id="KW-0732">Signal</keyword>
<evidence type="ECO:0000313" key="3">
    <source>
        <dbReference type="Proteomes" id="UP000557307"/>
    </source>
</evidence>
<comment type="caution">
    <text evidence="2">The sequence shown here is derived from an EMBL/GenBank/DDBJ whole genome shotgun (WGS) entry which is preliminary data.</text>
</comment>
<protein>
    <recommendedName>
        <fullName evidence="4">Exo-alpha-sialidase</fullName>
    </recommendedName>
</protein>
<feature type="chain" id="PRO_5032759798" description="Exo-alpha-sialidase" evidence="1">
    <location>
        <begin position="23"/>
        <end position="354"/>
    </location>
</feature>
<sequence>MTKYHTWLWVLALLVGSTSIRAQSTPAGESAISVKKIWDQSPHSAFTDLIRFNNHFYCSFREGISHVGGKNSGKVRILKSRDGAQWESVALLEIDDLDLRDPKLSVTPQRQIMVIMAGAVFENGLSQQLFPMVSFSDQTGMNFSRPEKAVIDPAVQPTQDWIWRVTWHNGVGYGIDYQLKENARDRKTLGKRAWLAYVLKTTDGRYFEKVAQLDVEDLPNEATVRFDKKGKMYVLVRREAGDQLGVLAQSTFPYQDWTYHKLGLRLGGPNFLFLNAKQLVMGTRLYEAKTTTGILVTDLNGVVKKTLKLPSEGDTSYPGMVLYQKKLWVSYYSAHEGKANIYLAKIPLKELKVK</sequence>
<evidence type="ECO:0008006" key="4">
    <source>
        <dbReference type="Google" id="ProtNLM"/>
    </source>
</evidence>
<keyword evidence="3" id="KW-1185">Reference proteome</keyword>
<dbReference type="InterPro" id="IPR036278">
    <property type="entry name" value="Sialidase_sf"/>
</dbReference>
<name>A0A840TNX1_9BACT</name>
<accession>A0A840TNX1</accession>
<dbReference type="RefSeq" id="WP_221307442.1">
    <property type="nucleotide sequence ID" value="NZ_JACHGF010000003.1"/>
</dbReference>
<proteinExistence type="predicted"/>
<dbReference type="AlphaFoldDB" id="A0A840TNX1"/>
<feature type="signal peptide" evidence="1">
    <location>
        <begin position="1"/>
        <end position="22"/>
    </location>
</feature>
<reference evidence="2 3" key="1">
    <citation type="submission" date="2020-08" db="EMBL/GenBank/DDBJ databases">
        <title>Genomic Encyclopedia of Type Strains, Phase IV (KMG-IV): sequencing the most valuable type-strain genomes for metagenomic binning, comparative biology and taxonomic classification.</title>
        <authorList>
            <person name="Goeker M."/>
        </authorList>
    </citation>
    <scope>NUCLEOTIDE SEQUENCE [LARGE SCALE GENOMIC DNA]</scope>
    <source>
        <strain evidence="2 3">DSM 105074</strain>
    </source>
</reference>
<dbReference type="Proteomes" id="UP000557307">
    <property type="component" value="Unassembled WGS sequence"/>
</dbReference>